<keyword evidence="1" id="KW-0812">Transmembrane</keyword>
<dbReference type="PANTHER" id="PTHR31272:SF4">
    <property type="entry name" value="CYTOCHROME C-TYPE BIOGENESIS PROTEIN HI_1454-RELATED"/>
    <property type="match status" value="1"/>
</dbReference>
<dbReference type="Proteomes" id="UP000274391">
    <property type="component" value="Unassembled WGS sequence"/>
</dbReference>
<feature type="domain" description="Urease accessory protein UreH-like transmembrane" evidence="2">
    <location>
        <begin position="78"/>
        <end position="241"/>
    </location>
</feature>
<dbReference type="RefSeq" id="WP_124973334.1">
    <property type="nucleotide sequence ID" value="NZ_RQVS01000013.1"/>
</dbReference>
<keyword evidence="4" id="KW-1185">Reference proteome</keyword>
<proteinExistence type="predicted"/>
<gene>
    <name evidence="3" type="ORF">EG850_10775</name>
</gene>
<dbReference type="Pfam" id="PF13386">
    <property type="entry name" value="DsbD_2"/>
    <property type="match status" value="1"/>
</dbReference>
<evidence type="ECO:0000313" key="4">
    <source>
        <dbReference type="Proteomes" id="UP000274391"/>
    </source>
</evidence>
<dbReference type="PANTHER" id="PTHR31272">
    <property type="entry name" value="CYTOCHROME C-TYPE BIOGENESIS PROTEIN HI_1454-RELATED"/>
    <property type="match status" value="1"/>
</dbReference>
<evidence type="ECO:0000313" key="3">
    <source>
        <dbReference type="EMBL" id="RRJ86012.1"/>
    </source>
</evidence>
<feature type="transmembrane region" description="Helical" evidence="1">
    <location>
        <begin position="191"/>
        <end position="210"/>
    </location>
</feature>
<dbReference type="OrthoDB" id="9803065at2"/>
<keyword evidence="1" id="KW-0472">Membrane</keyword>
<comment type="caution">
    <text evidence="3">The sequence shown here is derived from an EMBL/GenBank/DDBJ whole genome shotgun (WGS) entry which is preliminary data.</text>
</comment>
<organism evidence="3 4">
    <name type="scientific">Gulosibacter macacae</name>
    <dbReference type="NCBI Taxonomy" id="2488791"/>
    <lineage>
        <taxon>Bacteria</taxon>
        <taxon>Bacillati</taxon>
        <taxon>Actinomycetota</taxon>
        <taxon>Actinomycetes</taxon>
        <taxon>Micrococcales</taxon>
        <taxon>Microbacteriaceae</taxon>
        <taxon>Gulosibacter</taxon>
    </lineage>
</organism>
<evidence type="ECO:0000256" key="1">
    <source>
        <dbReference type="SAM" id="Phobius"/>
    </source>
</evidence>
<name>A0A3P3VT68_9MICO</name>
<accession>A0A3P3VT68</accession>
<feature type="transmembrane region" description="Helical" evidence="1">
    <location>
        <begin position="154"/>
        <end position="179"/>
    </location>
</feature>
<evidence type="ECO:0000259" key="2">
    <source>
        <dbReference type="Pfam" id="PF13386"/>
    </source>
</evidence>
<dbReference type="InterPro" id="IPR039447">
    <property type="entry name" value="UreH-like_TM_dom"/>
</dbReference>
<reference evidence="3 4" key="1">
    <citation type="submission" date="2018-11" db="EMBL/GenBank/DDBJ databases">
        <title>YIM 102482-1 draft genome.</title>
        <authorList>
            <person name="Li G."/>
            <person name="Jiang Y."/>
        </authorList>
    </citation>
    <scope>NUCLEOTIDE SEQUENCE [LARGE SCALE GENOMIC DNA]</scope>
    <source>
        <strain evidence="3 4">YIM 102482-1</strain>
    </source>
</reference>
<feature type="transmembrane region" description="Helical" evidence="1">
    <location>
        <begin position="114"/>
        <end position="134"/>
    </location>
</feature>
<sequence>MLALAASPGEIIMSGQLLVALPLALLAGLVSFASPCVLPVVPAYLGLIGATSDERGSKDAAGRKDAGTVTKVRRDGTRVVIGATLFVLGFSVIYVLSGALFGQLGAWFLRYQDPVTRVLGIVVILMGLVFIGMVRGPLARTRQLGAKPLGLVGAPLLGLVFGLGWAPCLGPTLIAIQTLSFDAASAGRGALLAFIYCLGLGLPFIIAALGWNAATRWLGWLKRHIRTINLIGGGILVLIGLLMVLGIWQQFVSYIGALLPGYVAPI</sequence>
<dbReference type="EMBL" id="RQVS01000013">
    <property type="protein sequence ID" value="RRJ86012.1"/>
    <property type="molecule type" value="Genomic_DNA"/>
</dbReference>
<protein>
    <submittedName>
        <fullName evidence="3">Cytochrome c biogenesis protein CcdA</fullName>
    </submittedName>
</protein>
<dbReference type="AlphaFoldDB" id="A0A3P3VT68"/>
<feature type="transmembrane region" description="Helical" evidence="1">
    <location>
        <begin position="79"/>
        <end position="102"/>
    </location>
</feature>
<feature type="transmembrane region" description="Helical" evidence="1">
    <location>
        <begin position="230"/>
        <end position="248"/>
    </location>
</feature>
<dbReference type="InterPro" id="IPR051790">
    <property type="entry name" value="Cytochrome_c-biogenesis_DsbD"/>
</dbReference>
<keyword evidence="1" id="KW-1133">Transmembrane helix</keyword>